<evidence type="ECO:0000313" key="3">
    <source>
        <dbReference type="EMBL" id="CAG6396929.1"/>
    </source>
</evidence>
<evidence type="ECO:0000313" key="4">
    <source>
        <dbReference type="Proteomes" id="UP001152519"/>
    </source>
</evidence>
<name>A0A9W4DWW0_9ACTN</name>
<keyword evidence="2" id="KW-0812">Transmembrane</keyword>
<evidence type="ECO:0000256" key="1">
    <source>
        <dbReference type="SAM" id="MobiDB-lite"/>
    </source>
</evidence>
<accession>A0A9W4DWW0</accession>
<protein>
    <submittedName>
        <fullName evidence="3">Uncharacterized protein</fullName>
    </submittedName>
</protein>
<dbReference type="EMBL" id="CAJSLV010000080">
    <property type="protein sequence ID" value="CAG6396929.1"/>
    <property type="molecule type" value="Genomic_DNA"/>
</dbReference>
<keyword evidence="2" id="KW-0472">Membrane</keyword>
<organism evidence="3 4">
    <name type="scientific">Actinacidiphila cocklensis</name>
    <dbReference type="NCBI Taxonomy" id="887465"/>
    <lineage>
        <taxon>Bacteria</taxon>
        <taxon>Bacillati</taxon>
        <taxon>Actinomycetota</taxon>
        <taxon>Actinomycetes</taxon>
        <taxon>Kitasatosporales</taxon>
        <taxon>Streptomycetaceae</taxon>
        <taxon>Actinacidiphila</taxon>
    </lineage>
</organism>
<gene>
    <name evidence="3" type="ORF">SCOCK_490042</name>
</gene>
<dbReference type="Proteomes" id="UP001152519">
    <property type="component" value="Unassembled WGS sequence"/>
</dbReference>
<evidence type="ECO:0000256" key="2">
    <source>
        <dbReference type="SAM" id="Phobius"/>
    </source>
</evidence>
<feature type="region of interest" description="Disordered" evidence="1">
    <location>
        <begin position="208"/>
        <end position="229"/>
    </location>
</feature>
<keyword evidence="2" id="KW-1133">Transmembrane helix</keyword>
<sequence length="229" mass="23681">MTSPAEAGQLRRALDDFADTMPVGPVDVTAVVRASHRRRSRRRIAGAALGAVLLGPAAYAFLPDTGTAPRTAGHVRILAPDERVTVYGTTQVWLTADGGFCRQDDPTSAASCTPVSGAPRYVRISDVLVPADTRSVTLTGTFSAPGTAVGVRVRQGEATAEGTVLTLAGDPGWGAWFADVPLNTTAGVTDVVSVYDPARRTIVGATESAPVWSPPTAPPAPSGLRRPAP</sequence>
<dbReference type="AlphaFoldDB" id="A0A9W4DWW0"/>
<dbReference type="RefSeq" id="WP_251496160.1">
    <property type="nucleotide sequence ID" value="NZ_CAJSLV010000080.1"/>
</dbReference>
<feature type="transmembrane region" description="Helical" evidence="2">
    <location>
        <begin position="44"/>
        <end position="62"/>
    </location>
</feature>
<comment type="caution">
    <text evidence="3">The sequence shown here is derived from an EMBL/GenBank/DDBJ whole genome shotgun (WGS) entry which is preliminary data.</text>
</comment>
<reference evidence="3" key="1">
    <citation type="submission" date="2021-05" db="EMBL/GenBank/DDBJ databases">
        <authorList>
            <person name="Arsene-Ploetze F."/>
        </authorList>
    </citation>
    <scope>NUCLEOTIDE SEQUENCE</scope>
    <source>
        <strain evidence="3">DSM 42138</strain>
    </source>
</reference>
<keyword evidence="4" id="KW-1185">Reference proteome</keyword>
<feature type="compositionally biased region" description="Pro residues" evidence="1">
    <location>
        <begin position="212"/>
        <end position="221"/>
    </location>
</feature>
<proteinExistence type="predicted"/>